<dbReference type="HAMAP" id="MF_00093">
    <property type="entry name" value="Rel_fac_1"/>
    <property type="match status" value="1"/>
</dbReference>
<dbReference type="GO" id="GO:0005737">
    <property type="term" value="C:cytoplasm"/>
    <property type="evidence" value="ECO:0007669"/>
    <property type="project" value="UniProtKB-SubCell"/>
</dbReference>
<sequence length="383" mass="43102">MFKNEVKLLNFQKIKLQNKGSIMEKSMLNSLNSIKEKYEHLSNQLLDPEIVSNIKEYTKINKELASIEDIVLAFKNYLKQVSIIEDSKKLLQEKDVEIHNLAKEEITLATKKIEEIEKELVVLLLPKDENDDKNVIVEIRGAAGGDEANIFVGDLYKMYLKWAESKKWSVKVLNSSLASAGGFTQIVFLVSGDKVYSKLKFESGVHRVQRIPETETQGRVHTSTTTVTIMPEVDDDIQVDIKAQDLRIDTYRSSGAGGQSVNTTDSAVRITHIPTGLVSTSQDGRSQIANKELALKILKSKIYNLEVEKKQAIEGQFRKLAGSGARSEKIRTYNYPQDRVTDHRISFSTSLKNVIVGNLDPIIDALLAEDKAERIATSYEQKQ</sequence>
<dbReference type="Pfam" id="PF03462">
    <property type="entry name" value="PCRF"/>
    <property type="match status" value="1"/>
</dbReference>
<evidence type="ECO:0000259" key="8">
    <source>
        <dbReference type="PROSITE" id="PS00745"/>
    </source>
</evidence>
<name>A0AAI8FDZ0_MESHY</name>
<dbReference type="FunFam" id="3.30.70.1660:FF:000002">
    <property type="entry name" value="Peptide chain release factor 1"/>
    <property type="match status" value="1"/>
</dbReference>
<evidence type="ECO:0000313" key="10">
    <source>
        <dbReference type="Proteomes" id="UP000009399"/>
    </source>
</evidence>
<dbReference type="PANTHER" id="PTHR43804">
    <property type="entry name" value="LD18447P"/>
    <property type="match status" value="1"/>
</dbReference>
<gene>
    <name evidence="6" type="primary">prfA</name>
    <name evidence="9" type="ORF">MOS_358</name>
</gene>
<dbReference type="InterPro" id="IPR000352">
    <property type="entry name" value="Pep_chain_release_fac_I"/>
</dbReference>
<keyword evidence="6" id="KW-0963">Cytoplasm</keyword>
<dbReference type="EMBL" id="CP003914">
    <property type="protein sequence ID" value="AFX74283.1"/>
    <property type="molecule type" value="Genomic_DNA"/>
</dbReference>
<protein>
    <recommendedName>
        <fullName evidence="5 6">Peptide chain release factor 1</fullName>
        <shortName evidence="6">RF-1</shortName>
    </recommendedName>
</protein>
<dbReference type="AlphaFoldDB" id="A0AAI8FDZ0"/>
<dbReference type="NCBIfam" id="NF001859">
    <property type="entry name" value="PRK00591.1"/>
    <property type="match status" value="1"/>
</dbReference>
<dbReference type="PANTHER" id="PTHR43804:SF7">
    <property type="entry name" value="LD18447P"/>
    <property type="match status" value="1"/>
</dbReference>
<evidence type="ECO:0000256" key="5">
    <source>
        <dbReference type="ARBA" id="ARBA00050039"/>
    </source>
</evidence>
<evidence type="ECO:0000256" key="7">
    <source>
        <dbReference type="SAM" id="Coils"/>
    </source>
</evidence>
<dbReference type="PROSITE" id="PS00745">
    <property type="entry name" value="RF_PROK_I"/>
    <property type="match status" value="1"/>
</dbReference>
<dbReference type="SUPFAM" id="SSF75620">
    <property type="entry name" value="Release factor"/>
    <property type="match status" value="1"/>
</dbReference>
<dbReference type="InterPro" id="IPR045853">
    <property type="entry name" value="Pep_chain_release_fac_I_sf"/>
</dbReference>
<feature type="domain" description="Prokaryotic-type class I peptide chain release factors" evidence="8">
    <location>
        <begin position="252"/>
        <end position="268"/>
    </location>
</feature>
<dbReference type="SMART" id="SM00937">
    <property type="entry name" value="PCRF"/>
    <property type="match status" value="1"/>
</dbReference>
<keyword evidence="3 6" id="KW-0488">Methylation</keyword>
<dbReference type="InterPro" id="IPR004373">
    <property type="entry name" value="RF-1"/>
</dbReference>
<dbReference type="KEGG" id="mhs:MOS_358"/>
<reference evidence="9 10" key="1">
    <citation type="journal article" date="2013" name="Genome Announc.">
        <title>Complete Genome Sequence of Mycoplasma hyorhinis Strain SK76.</title>
        <authorList>
            <person name="Goodison S."/>
            <person name="Urquidi V."/>
            <person name="Kumar D."/>
            <person name="Reyes L."/>
            <person name="Rosser C.J."/>
        </authorList>
    </citation>
    <scope>NUCLEOTIDE SEQUENCE [LARGE SCALE GENOMIC DNA]</scope>
    <source>
        <strain evidence="9 10">SK76</strain>
    </source>
</reference>
<dbReference type="GO" id="GO:0016149">
    <property type="term" value="F:translation release factor activity, codon specific"/>
    <property type="evidence" value="ECO:0007669"/>
    <property type="project" value="UniProtKB-UniRule"/>
</dbReference>
<dbReference type="Proteomes" id="UP000009399">
    <property type="component" value="Chromosome"/>
</dbReference>
<keyword evidence="7" id="KW-0175">Coiled coil</keyword>
<comment type="subcellular location">
    <subcellularLocation>
        <location evidence="6">Cytoplasm</location>
    </subcellularLocation>
</comment>
<dbReference type="Gene3D" id="3.30.70.1660">
    <property type="match status" value="1"/>
</dbReference>
<evidence type="ECO:0000313" key="9">
    <source>
        <dbReference type="EMBL" id="AFX74283.1"/>
    </source>
</evidence>
<comment type="PTM">
    <text evidence="6">Methylated by PrmC. Methylation increases the termination efficiency of RF1.</text>
</comment>
<dbReference type="InterPro" id="IPR005139">
    <property type="entry name" value="PCRF"/>
</dbReference>
<evidence type="ECO:0000256" key="2">
    <source>
        <dbReference type="ARBA" id="ARBA00010835"/>
    </source>
</evidence>
<comment type="similarity">
    <text evidence="2 6">Belongs to the prokaryotic/mitochondrial release factor family.</text>
</comment>
<accession>A0AAI8FDZ0</accession>
<dbReference type="InterPro" id="IPR050057">
    <property type="entry name" value="Prokaryotic/Mito_RF"/>
</dbReference>
<evidence type="ECO:0000256" key="4">
    <source>
        <dbReference type="ARBA" id="ARBA00022917"/>
    </source>
</evidence>
<dbReference type="Gene3D" id="3.30.160.20">
    <property type="match status" value="1"/>
</dbReference>
<evidence type="ECO:0000256" key="3">
    <source>
        <dbReference type="ARBA" id="ARBA00022481"/>
    </source>
</evidence>
<organism evidence="9 10">
    <name type="scientific">Mesomycoplasma hyorhinis SK76</name>
    <dbReference type="NCBI Taxonomy" id="1118964"/>
    <lineage>
        <taxon>Bacteria</taxon>
        <taxon>Bacillati</taxon>
        <taxon>Mycoplasmatota</taxon>
        <taxon>Mycoplasmoidales</taxon>
        <taxon>Metamycoplasmataceae</taxon>
        <taxon>Mesomycoplasma</taxon>
    </lineage>
</organism>
<comment type="function">
    <text evidence="1 6">Peptide chain release factor 1 directs the termination of translation in response to the peptide chain termination codons UAG and UAA.</text>
</comment>
<dbReference type="NCBIfam" id="TIGR00019">
    <property type="entry name" value="prfA"/>
    <property type="match status" value="1"/>
</dbReference>
<keyword evidence="4 6" id="KW-0648">Protein biosynthesis</keyword>
<evidence type="ECO:0000256" key="1">
    <source>
        <dbReference type="ARBA" id="ARBA00002986"/>
    </source>
</evidence>
<proteinExistence type="inferred from homology"/>
<dbReference type="Gene3D" id="6.10.140.1950">
    <property type="match status" value="1"/>
</dbReference>
<feature type="modified residue" description="N5-methylglutamine" evidence="6">
    <location>
        <position position="259"/>
    </location>
</feature>
<evidence type="ECO:0000256" key="6">
    <source>
        <dbReference type="HAMAP-Rule" id="MF_00093"/>
    </source>
</evidence>
<feature type="coiled-coil region" evidence="7">
    <location>
        <begin position="84"/>
        <end position="119"/>
    </location>
</feature>
<dbReference type="Pfam" id="PF00472">
    <property type="entry name" value="RF-1"/>
    <property type="match status" value="1"/>
</dbReference>
<dbReference type="FunFam" id="3.30.160.20:FF:000004">
    <property type="entry name" value="Peptide chain release factor 1"/>
    <property type="match status" value="1"/>
</dbReference>